<feature type="domain" description="Clathrin heavy chain linker core motif" evidence="6">
    <location>
        <begin position="322"/>
        <end position="345"/>
    </location>
</feature>
<dbReference type="InterPro" id="IPR016025">
    <property type="entry name" value="Clathrin_H-chain_N"/>
</dbReference>
<dbReference type="GO" id="GO:0030130">
    <property type="term" value="C:clathrin coat of trans-Golgi network vesicle"/>
    <property type="evidence" value="ECO:0007669"/>
    <property type="project" value="InterPro"/>
</dbReference>
<dbReference type="GO" id="GO:0009507">
    <property type="term" value="C:chloroplast"/>
    <property type="evidence" value="ECO:0007669"/>
    <property type="project" value="TreeGrafter"/>
</dbReference>
<dbReference type="GO" id="GO:0006886">
    <property type="term" value="P:intracellular protein transport"/>
    <property type="evidence" value="ECO:0007669"/>
    <property type="project" value="UniProtKB-UniRule"/>
</dbReference>
<dbReference type="InterPro" id="IPR055358">
    <property type="entry name" value="CHCR"/>
</dbReference>
<dbReference type="InterPro" id="IPR016024">
    <property type="entry name" value="ARM-type_fold"/>
</dbReference>
<evidence type="ECO:0000256" key="5">
    <source>
        <dbReference type="PROSITE-ProRule" id="PRU01006"/>
    </source>
</evidence>
<comment type="subcellular location">
    <subcellularLocation>
        <location evidence="1">Cytoplasmic vesicle membrane</location>
        <topology evidence="1">Peripheral membrane protein</topology>
        <orientation evidence="1">Cytoplasmic side</orientation>
    </subcellularLocation>
</comment>
<dbReference type="InterPro" id="IPR016341">
    <property type="entry name" value="Clathrin_heavy_chain"/>
</dbReference>
<dbReference type="Pfam" id="PF00637">
    <property type="entry name" value="Clathrin"/>
    <property type="match status" value="3"/>
</dbReference>
<keyword evidence="3" id="KW-0472">Membrane</keyword>
<organism evidence="7 8">
    <name type="scientific">Zingiber officinale</name>
    <name type="common">Ginger</name>
    <name type="synonym">Amomum zingiber</name>
    <dbReference type="NCBI Taxonomy" id="94328"/>
    <lineage>
        <taxon>Eukaryota</taxon>
        <taxon>Viridiplantae</taxon>
        <taxon>Streptophyta</taxon>
        <taxon>Embryophyta</taxon>
        <taxon>Tracheophyta</taxon>
        <taxon>Spermatophyta</taxon>
        <taxon>Magnoliopsida</taxon>
        <taxon>Liliopsida</taxon>
        <taxon>Zingiberales</taxon>
        <taxon>Zingiberaceae</taxon>
        <taxon>Zingiber</taxon>
    </lineage>
</organism>
<evidence type="ECO:0000256" key="2">
    <source>
        <dbReference type="ARBA" id="ARBA00022737"/>
    </source>
</evidence>
<dbReference type="Pfam" id="PF09268">
    <property type="entry name" value="Clathrin-link"/>
    <property type="match status" value="1"/>
</dbReference>
<evidence type="ECO:0000313" key="7">
    <source>
        <dbReference type="EMBL" id="KAG6537400.1"/>
    </source>
</evidence>
<keyword evidence="4" id="KW-0968">Cytoplasmic vesicle</keyword>
<dbReference type="SUPFAM" id="SSF48371">
    <property type="entry name" value="ARM repeat"/>
    <property type="match status" value="3"/>
</dbReference>
<keyword evidence="8" id="KW-1185">Reference proteome</keyword>
<comment type="caution">
    <text evidence="7">The sequence shown here is derived from an EMBL/GenBank/DDBJ whole genome shotgun (WGS) entry which is preliminary data.</text>
</comment>
<feature type="repeat" description="CHCR" evidence="5">
    <location>
        <begin position="513"/>
        <end position="667"/>
    </location>
</feature>
<dbReference type="GO" id="GO:0006898">
    <property type="term" value="P:receptor-mediated endocytosis"/>
    <property type="evidence" value="ECO:0007669"/>
    <property type="project" value="TreeGrafter"/>
</dbReference>
<dbReference type="AlphaFoldDB" id="A0A8J5IBM6"/>
<dbReference type="GO" id="GO:0005198">
    <property type="term" value="F:structural molecule activity"/>
    <property type="evidence" value="ECO:0007669"/>
    <property type="project" value="InterPro"/>
</dbReference>
<dbReference type="PANTHER" id="PTHR10292">
    <property type="entry name" value="CLATHRIN HEAVY CHAIN RELATED"/>
    <property type="match status" value="1"/>
</dbReference>
<dbReference type="GO" id="GO:0071439">
    <property type="term" value="C:clathrin complex"/>
    <property type="evidence" value="ECO:0007669"/>
    <property type="project" value="InterPro"/>
</dbReference>
<feature type="repeat" description="CHCR" evidence="5">
    <location>
        <begin position="817"/>
        <end position="906"/>
    </location>
</feature>
<dbReference type="SUPFAM" id="SSF50989">
    <property type="entry name" value="Clathrin heavy-chain terminal domain"/>
    <property type="match status" value="1"/>
</dbReference>
<evidence type="ECO:0000256" key="1">
    <source>
        <dbReference type="ARBA" id="ARBA00004180"/>
    </source>
</evidence>
<gene>
    <name evidence="7" type="ORF">ZIOFF_002490</name>
</gene>
<dbReference type="Gene3D" id="2.130.10.110">
    <property type="entry name" value="Clathrin heavy-chain terminal domain"/>
    <property type="match status" value="1"/>
</dbReference>
<dbReference type="GO" id="GO:0030132">
    <property type="term" value="C:clathrin coat of coated pit"/>
    <property type="evidence" value="ECO:0007669"/>
    <property type="project" value="InterPro"/>
</dbReference>
<dbReference type="GO" id="GO:0009506">
    <property type="term" value="C:plasmodesma"/>
    <property type="evidence" value="ECO:0007669"/>
    <property type="project" value="TreeGrafter"/>
</dbReference>
<dbReference type="EMBL" id="JACMSC010000001">
    <property type="protein sequence ID" value="KAG6537400.1"/>
    <property type="molecule type" value="Genomic_DNA"/>
</dbReference>
<dbReference type="GO" id="GO:0032051">
    <property type="term" value="F:clathrin light chain binding"/>
    <property type="evidence" value="ECO:0007669"/>
    <property type="project" value="InterPro"/>
</dbReference>
<dbReference type="PROSITE" id="PS50236">
    <property type="entry name" value="CHCR"/>
    <property type="match status" value="3"/>
</dbReference>
<dbReference type="InterPro" id="IPR015348">
    <property type="entry name" value="Clathrin_H-chain_linker_core"/>
</dbReference>
<feature type="repeat" description="CHCR" evidence="5">
    <location>
        <begin position="670"/>
        <end position="812"/>
    </location>
</feature>
<evidence type="ECO:0000256" key="4">
    <source>
        <dbReference type="ARBA" id="ARBA00023329"/>
    </source>
</evidence>
<evidence type="ECO:0000256" key="3">
    <source>
        <dbReference type="ARBA" id="ARBA00023136"/>
    </source>
</evidence>
<evidence type="ECO:0000313" key="8">
    <source>
        <dbReference type="Proteomes" id="UP000734854"/>
    </source>
</evidence>
<protein>
    <recommendedName>
        <fullName evidence="6">Clathrin heavy chain linker core motif domain-containing protein</fullName>
    </recommendedName>
</protein>
<dbReference type="SMART" id="SM00299">
    <property type="entry name" value="CLH"/>
    <property type="match status" value="3"/>
</dbReference>
<sequence length="906" mass="102786">MAAANAPIVMREALTLPSIGINPQFITFTHVTMESDKYICVRETSPQNSVVIVDMNMPMQPLRRPITADSALMNPDSRILALKAQIPGTTPDHLQVFNIEAKTKIKSHQMPEQVVFWKWITPKILGIVTQTSVYHWPIEGEAEPIKMFDRASNLTNNQIINYRCDPSEKWLVLIGIAPGTPERPQLVKGNMQLFSVDQQRSQAFEAHAASFASFKITSKLHVIELGAQPGKPGFTKKQTDLFFPPDFADDFPVAMQISQKYSLIYAITKLRLLFVYDLETATAVYRNRISPDPIFLAAEASNVGGFYAVNRRGQVLLATVNEATIVPFVSNQLNNLELAVNLAKRGNLPGAENLVVQRFQELFSQTKYKEAAELAAESPQALLRTPPTVAKFQSVPVQAGQTPPLLQYFGTLLTRGKLNAFESFELSRLVVNQNKKNLLENWLAEDKLECSEELGDLVKTVDNDLALKIYIKARATPKVVAAFAERREFDKILIYSKRYFFLGVTHLFGMYKIHYSRPFVGYTPDYLFLLQTILRTDPRRNLIREATAFLLDVLKPNLPEHAFLQTKVLEINLVTYPNVADAILANGMFSHYDRPRIAQLCEQAGLYVRALQHYSELPDIKRVIVNTHAIEPQALVEFFGTLSREWALECMKDLLLVNLRGNLQIIVQTAKEYSEQLGVDACIKLFEQFKSYEGLYFFLGFYLSSSEDPDIHFKYIEAAAKTGQLKEVERVTRESNFYDPEKTKNFLMEVKLPDARPLINVCDRFGFVPDLTHYLYTNNMLRYIEGYVQKVNPGNAPLVVGQLLDDECPEDFIKGLILSVRSLLPVEPLVAECEKRNRLRLLTQFLEHLVGEGSQDVHVHNALGKIIIDSNNNPEHFLTTNPYYDSRVVGKYCEKRDPTLAVVAYR</sequence>
<dbReference type="Proteomes" id="UP000734854">
    <property type="component" value="Unassembled WGS sequence"/>
</dbReference>
<accession>A0A8J5IBM6</accession>
<dbReference type="PIRSF" id="PIRSF002290">
    <property type="entry name" value="Clathrin_H_chain"/>
    <property type="match status" value="1"/>
</dbReference>
<reference evidence="7 8" key="1">
    <citation type="submission" date="2020-08" db="EMBL/GenBank/DDBJ databases">
        <title>Plant Genome Project.</title>
        <authorList>
            <person name="Zhang R.-G."/>
        </authorList>
    </citation>
    <scope>NUCLEOTIDE SEQUENCE [LARGE SCALE GENOMIC DNA]</scope>
    <source>
        <tissue evidence="7">Rhizome</tissue>
    </source>
</reference>
<dbReference type="Pfam" id="PF01394">
    <property type="entry name" value="Clathrin_propel"/>
    <property type="match status" value="2"/>
</dbReference>
<evidence type="ECO:0000259" key="6">
    <source>
        <dbReference type="Pfam" id="PF09268"/>
    </source>
</evidence>
<dbReference type="Pfam" id="PF13838">
    <property type="entry name" value="Clathrin_H_link"/>
    <property type="match status" value="1"/>
</dbReference>
<proteinExistence type="predicted"/>
<name>A0A8J5IBM6_ZINOF</name>
<dbReference type="PANTHER" id="PTHR10292:SF1">
    <property type="entry name" value="CLATHRIN HEAVY CHAIN"/>
    <property type="match status" value="1"/>
</dbReference>
<dbReference type="InterPro" id="IPR022365">
    <property type="entry name" value="Clathrin_H-chain_propeller_rpt"/>
</dbReference>
<keyword evidence="2" id="KW-0677">Repeat</keyword>
<dbReference type="InterPro" id="IPR000547">
    <property type="entry name" value="Clathrin_H-chain/VPS_repeat"/>
</dbReference>